<evidence type="ECO:0000313" key="8">
    <source>
        <dbReference type="Proteomes" id="UP000799772"/>
    </source>
</evidence>
<dbReference type="OrthoDB" id="9993796at2759"/>
<keyword evidence="4" id="KW-0560">Oxidoreductase</keyword>
<name>A0A9P4IP64_9PEZI</name>
<dbReference type="InterPro" id="IPR036188">
    <property type="entry name" value="FAD/NAD-bd_sf"/>
</dbReference>
<protein>
    <submittedName>
        <fullName evidence="7">FAD/NAD(P)-binding domain-containing protein</fullName>
    </submittedName>
</protein>
<dbReference type="SUPFAM" id="SSF51905">
    <property type="entry name" value="FAD/NAD(P)-binding domain"/>
    <property type="match status" value="1"/>
</dbReference>
<feature type="non-terminal residue" evidence="7">
    <location>
        <position position="369"/>
    </location>
</feature>
<comment type="caution">
    <text evidence="7">The sequence shown here is derived from an EMBL/GenBank/DDBJ whole genome shotgun (WGS) entry which is preliminary data.</text>
</comment>
<evidence type="ECO:0000256" key="4">
    <source>
        <dbReference type="ARBA" id="ARBA00023002"/>
    </source>
</evidence>
<sequence length="369" mass="40500">PLNIIIVGAGIAGLTAAIGLRKDGHRVRVIERSALKSEVGAALTISPNACRVLLSLGLDLKKMRTVPASGSKLVHADQENLQLGGFRVNLGDATEKYGAPFVFSHRVDLHDALKSKALASDGEGTPVELVPGASVVSYDPEMGSVTTEDGTVYTADLIVAADGLRSKAHEYILGHKFPARPSKTTVMRFTLPTDAILADPSTAPLMEGGQDVLRAYVISDVNRYLLQYPCRDNLLQNFVAYDMNDTDNPDTDNWSLKTNREYLIRRMRGFHPAILALCERSDEVMPLWRCIDRDPLPKLQRGRLVVIGDAAHPMYPHQGQGAAFSIEDGGILGYLFSPACPVKDISHCLQLFEKIRLDRVSRMQVWSRL</sequence>
<dbReference type="EMBL" id="ML978122">
    <property type="protein sequence ID" value="KAF2102840.1"/>
    <property type="molecule type" value="Genomic_DNA"/>
</dbReference>
<keyword evidence="3" id="KW-0274">FAD</keyword>
<keyword evidence="2" id="KW-0285">Flavoprotein</keyword>
<dbReference type="PANTHER" id="PTHR13789:SF215">
    <property type="entry name" value="FAD-BINDING DOMAIN-CONTAINING PROTEIN-RELATED"/>
    <property type="match status" value="1"/>
</dbReference>
<evidence type="ECO:0000313" key="7">
    <source>
        <dbReference type="EMBL" id="KAF2102840.1"/>
    </source>
</evidence>
<dbReference type="Gene3D" id="3.50.50.60">
    <property type="entry name" value="FAD/NAD(P)-binding domain"/>
    <property type="match status" value="1"/>
</dbReference>
<feature type="non-terminal residue" evidence="7">
    <location>
        <position position="1"/>
    </location>
</feature>
<keyword evidence="8" id="KW-1185">Reference proteome</keyword>
<organism evidence="7 8">
    <name type="scientific">Rhizodiscina lignyota</name>
    <dbReference type="NCBI Taxonomy" id="1504668"/>
    <lineage>
        <taxon>Eukaryota</taxon>
        <taxon>Fungi</taxon>
        <taxon>Dikarya</taxon>
        <taxon>Ascomycota</taxon>
        <taxon>Pezizomycotina</taxon>
        <taxon>Dothideomycetes</taxon>
        <taxon>Pleosporomycetidae</taxon>
        <taxon>Aulographales</taxon>
        <taxon>Rhizodiscinaceae</taxon>
        <taxon>Rhizodiscina</taxon>
    </lineage>
</organism>
<evidence type="ECO:0000259" key="6">
    <source>
        <dbReference type="Pfam" id="PF01494"/>
    </source>
</evidence>
<evidence type="ECO:0000256" key="2">
    <source>
        <dbReference type="ARBA" id="ARBA00022630"/>
    </source>
</evidence>
<dbReference type="InterPro" id="IPR002938">
    <property type="entry name" value="FAD-bd"/>
</dbReference>
<evidence type="ECO:0000256" key="5">
    <source>
        <dbReference type="ARBA" id="ARBA00023033"/>
    </source>
</evidence>
<dbReference type="AlphaFoldDB" id="A0A9P4IP64"/>
<dbReference type="PANTHER" id="PTHR13789">
    <property type="entry name" value="MONOOXYGENASE"/>
    <property type="match status" value="1"/>
</dbReference>
<dbReference type="InterPro" id="IPR050493">
    <property type="entry name" value="FAD-dep_Monooxygenase_BioMet"/>
</dbReference>
<dbReference type="Proteomes" id="UP000799772">
    <property type="component" value="Unassembled WGS sequence"/>
</dbReference>
<accession>A0A9P4IP64</accession>
<comment type="similarity">
    <text evidence="1">Belongs to the paxM FAD-dependent monooxygenase family.</text>
</comment>
<evidence type="ECO:0000256" key="1">
    <source>
        <dbReference type="ARBA" id="ARBA00007992"/>
    </source>
</evidence>
<dbReference type="GO" id="GO:0071949">
    <property type="term" value="F:FAD binding"/>
    <property type="evidence" value="ECO:0007669"/>
    <property type="project" value="InterPro"/>
</dbReference>
<gene>
    <name evidence="7" type="ORF">NA57DRAFT_8997</name>
</gene>
<dbReference type="SUPFAM" id="SSF54373">
    <property type="entry name" value="FAD-linked reductases, C-terminal domain"/>
    <property type="match status" value="1"/>
</dbReference>
<reference evidence="7" key="1">
    <citation type="journal article" date="2020" name="Stud. Mycol.">
        <title>101 Dothideomycetes genomes: a test case for predicting lifestyles and emergence of pathogens.</title>
        <authorList>
            <person name="Haridas S."/>
            <person name="Albert R."/>
            <person name="Binder M."/>
            <person name="Bloem J."/>
            <person name="Labutti K."/>
            <person name="Salamov A."/>
            <person name="Andreopoulos B."/>
            <person name="Baker S."/>
            <person name="Barry K."/>
            <person name="Bills G."/>
            <person name="Bluhm B."/>
            <person name="Cannon C."/>
            <person name="Castanera R."/>
            <person name="Culley D."/>
            <person name="Daum C."/>
            <person name="Ezra D."/>
            <person name="Gonzalez J."/>
            <person name="Henrissat B."/>
            <person name="Kuo A."/>
            <person name="Liang C."/>
            <person name="Lipzen A."/>
            <person name="Lutzoni F."/>
            <person name="Magnuson J."/>
            <person name="Mondo S."/>
            <person name="Nolan M."/>
            <person name="Ohm R."/>
            <person name="Pangilinan J."/>
            <person name="Park H.-J."/>
            <person name="Ramirez L."/>
            <person name="Alfaro M."/>
            <person name="Sun H."/>
            <person name="Tritt A."/>
            <person name="Yoshinaga Y."/>
            <person name="Zwiers L.-H."/>
            <person name="Turgeon B."/>
            <person name="Goodwin S."/>
            <person name="Spatafora J."/>
            <person name="Crous P."/>
            <person name="Grigoriev I."/>
        </authorList>
    </citation>
    <scope>NUCLEOTIDE SEQUENCE</scope>
    <source>
        <strain evidence="7">CBS 133067</strain>
    </source>
</reference>
<feature type="domain" description="FAD-binding" evidence="6">
    <location>
        <begin position="4"/>
        <end position="333"/>
    </location>
</feature>
<keyword evidence="5" id="KW-0503">Monooxygenase</keyword>
<dbReference type="Pfam" id="PF01494">
    <property type="entry name" value="FAD_binding_3"/>
    <property type="match status" value="1"/>
</dbReference>
<evidence type="ECO:0000256" key="3">
    <source>
        <dbReference type="ARBA" id="ARBA00022827"/>
    </source>
</evidence>
<dbReference type="GO" id="GO:0004497">
    <property type="term" value="F:monooxygenase activity"/>
    <property type="evidence" value="ECO:0007669"/>
    <property type="project" value="UniProtKB-KW"/>
</dbReference>
<dbReference type="PRINTS" id="PR00420">
    <property type="entry name" value="RNGMNOXGNASE"/>
</dbReference>
<proteinExistence type="inferred from homology"/>